<evidence type="ECO:0000256" key="1">
    <source>
        <dbReference type="SAM" id="MobiDB-lite"/>
    </source>
</evidence>
<feature type="compositionally biased region" description="Basic and acidic residues" evidence="1">
    <location>
        <begin position="415"/>
        <end position="430"/>
    </location>
</feature>
<protein>
    <recommendedName>
        <fullName evidence="4">Pathway-specific nitrogen regulator</fullName>
    </recommendedName>
</protein>
<feature type="region of interest" description="Disordered" evidence="1">
    <location>
        <begin position="1344"/>
        <end position="1369"/>
    </location>
</feature>
<feature type="region of interest" description="Disordered" evidence="1">
    <location>
        <begin position="778"/>
        <end position="800"/>
    </location>
</feature>
<proteinExistence type="predicted"/>
<feature type="compositionally biased region" description="Acidic residues" evidence="1">
    <location>
        <begin position="51"/>
        <end position="67"/>
    </location>
</feature>
<feature type="compositionally biased region" description="Acidic residues" evidence="1">
    <location>
        <begin position="246"/>
        <end position="263"/>
    </location>
</feature>
<feature type="compositionally biased region" description="Acidic residues" evidence="1">
    <location>
        <begin position="190"/>
        <end position="222"/>
    </location>
</feature>
<feature type="compositionally biased region" description="Low complexity" evidence="1">
    <location>
        <begin position="328"/>
        <end position="340"/>
    </location>
</feature>
<feature type="compositionally biased region" description="Low complexity" evidence="1">
    <location>
        <begin position="460"/>
        <end position="475"/>
    </location>
</feature>
<feature type="compositionally biased region" description="Basic and acidic residues" evidence="1">
    <location>
        <begin position="266"/>
        <end position="275"/>
    </location>
</feature>
<feature type="region of interest" description="Disordered" evidence="1">
    <location>
        <begin position="504"/>
        <end position="560"/>
    </location>
</feature>
<name>A0AA39XJS0_9PEZI</name>
<reference evidence="2" key="1">
    <citation type="submission" date="2023-06" db="EMBL/GenBank/DDBJ databases">
        <title>Genome-scale phylogeny and comparative genomics of the fungal order Sordariales.</title>
        <authorList>
            <consortium name="Lawrence Berkeley National Laboratory"/>
            <person name="Hensen N."/>
            <person name="Bonometti L."/>
            <person name="Westerberg I."/>
            <person name="Brannstrom I.O."/>
            <person name="Guillou S."/>
            <person name="Cros-Aarteil S."/>
            <person name="Calhoun S."/>
            <person name="Haridas S."/>
            <person name="Kuo A."/>
            <person name="Mondo S."/>
            <person name="Pangilinan J."/>
            <person name="Riley R."/>
            <person name="LaButti K."/>
            <person name="Andreopoulos B."/>
            <person name="Lipzen A."/>
            <person name="Chen C."/>
            <person name="Yanf M."/>
            <person name="Daum C."/>
            <person name="Ng V."/>
            <person name="Clum A."/>
            <person name="Steindorff A."/>
            <person name="Ohm R."/>
            <person name="Martin F."/>
            <person name="Silar P."/>
            <person name="Natvig D."/>
            <person name="Lalanne C."/>
            <person name="Gautier V."/>
            <person name="Ament-velasquez S.L."/>
            <person name="Kruys A."/>
            <person name="Hutchinson M.I."/>
            <person name="Powell A.J."/>
            <person name="Barry K."/>
            <person name="Miller A.N."/>
            <person name="Grigoriev I.V."/>
            <person name="Debuchy R."/>
            <person name="Gladieux P."/>
            <person name="Thoren M.H."/>
            <person name="Johannesson H."/>
        </authorList>
    </citation>
    <scope>NUCLEOTIDE SEQUENCE</scope>
    <source>
        <strain evidence="2">SMH3391-2</strain>
    </source>
</reference>
<evidence type="ECO:0000313" key="2">
    <source>
        <dbReference type="EMBL" id="KAK0634335.1"/>
    </source>
</evidence>
<evidence type="ECO:0000313" key="3">
    <source>
        <dbReference type="Proteomes" id="UP001174934"/>
    </source>
</evidence>
<accession>A0AA39XJS0</accession>
<feature type="compositionally biased region" description="Acidic residues" evidence="1">
    <location>
        <begin position="151"/>
        <end position="178"/>
    </location>
</feature>
<feature type="region of interest" description="Disordered" evidence="1">
    <location>
        <begin position="914"/>
        <end position="1000"/>
    </location>
</feature>
<feature type="compositionally biased region" description="Acidic residues" evidence="1">
    <location>
        <begin position="1277"/>
        <end position="1286"/>
    </location>
</feature>
<gene>
    <name evidence="2" type="ORF">B0T17DRAFT_2706</name>
</gene>
<dbReference type="EMBL" id="JAULSR010000001">
    <property type="protein sequence ID" value="KAK0634335.1"/>
    <property type="molecule type" value="Genomic_DNA"/>
</dbReference>
<feature type="compositionally biased region" description="Low complexity" evidence="1">
    <location>
        <begin position="1346"/>
        <end position="1368"/>
    </location>
</feature>
<feature type="compositionally biased region" description="Basic and acidic residues" evidence="1">
    <location>
        <begin position="926"/>
        <end position="941"/>
    </location>
</feature>
<dbReference type="Proteomes" id="UP001174934">
    <property type="component" value="Unassembled WGS sequence"/>
</dbReference>
<feature type="compositionally biased region" description="Acidic residues" evidence="1">
    <location>
        <begin position="282"/>
        <end position="292"/>
    </location>
</feature>
<comment type="caution">
    <text evidence="2">The sequence shown here is derived from an EMBL/GenBank/DDBJ whole genome shotgun (WGS) entry which is preliminary data.</text>
</comment>
<sequence>MPRKTPDLDFDFNIYVDPSCLSDPMTDETPITEPMATEQPPVEQSSPVSDDIVEGDASPVEEVEEPADPALVETESALDADLPAEEQTQQLEESQQDLPVPEEPTTDDSPAAGFDQTPEASTEVEPVAEPEPTSELEQVTEPGPSSIGEPTSEDSINEPEPEQSETAVEDSNEPDVEEQAAPALEKEPVEPDTEVDEDQVVEPEPVEPEAVAEDDQSLEEANMDTKEPDHDNIPLQEQLTQPNEELPAEELSTEELPTDEFPTEELPTKELHDEDLGGQDVNQEEQFDEEDAQTPRPSHILNTNNEEGQDRSYPPPTQSDRKTSLRTEALIQAAARAVVAKIEKRHSSQPSVTEDNEEADRSILSTGTQEMYAPGETQDSYDEELSDCRRGSSESQVHHTLASRSASGDEGGDSSSHHGAEDDVFSDRSARSSLGSYDGANDLTIKSPPLVDDQDHRSSFRSSGRSPRMSSVSMMSDLSQYDKEHFIPTSRDTRLPFRTPSAVRAIQMNSPTPSVFNGASPRSGKRQHGSSAGMPSISRLGSPVVSAQYSPKGRSTPTRLKSRKDAPLVLLHVTLLQLRWMWGDVLNGLDAVDGKYLEKSQQTFEASEQLKTLRDAWRELQDCVGDTVLERGVLLPHPQNDYEVLEERLLEALELPLRRRARILECGHYLGPANEEDDESEDEYASQDGRAREEKRHWCSTCKGEIRFEDLGPGRVFRVKVYASNGLMKAGAWAACWKEMERVDIEVEPLVEPCVQGELERLAAAQLELEERVIREDEQRLRDEEQKMRDEEQRLRDEDQRLRDEDQRIREDELRLREEELRLREAESAPKPARGRELFPIPEDRQLIESEEVVPLVEEPTLPVTVEPERSFTEAEVMLPSTSSAMQIAMHASPMQPPSNPVATRAPLAASAHTALAVRPEPIDVSEERRRRDEERLREIYGETAPPVDSPPETTFSMQVRPTSRLQHPEPFIPPPTPRSPSEEAYERRERRNSHGGAVHQRQNYENASFIELFLEAFKVFTEKLLDAFKVLLRDPKNIAIGVLMAIVWLILVRPAALPTPVTFGNNDHVAYRYDAKAEVNVNTPPVVRIETAAVESTASQLPEVVAVVPAVVHEVEVTVEASSVVVLAGLVPKVAVSNILLDVSTVSAVLEATMSSPSVEAPTEVSEPDALAAGYMEEESFSLEVEEETLVDEVITITDSAKDFASHEADAPMSSVLSDARIFDFPICPLNPVAEVSPSDESEESVPEYQQQEATIASEEGISASVDDLEYSGSIDELDGPDISEDSSLFEGEETPDSVDGMDISISDNVSEAQGMEFCQEPSIPVMEEAAMSVMPDIAEASFREAASATPTAESSATSASESAQATHPCESYLRSVKLNATGATHGPAPSSVSRAAAVIEKKTVRVFETITETVRVSITATETASAVETAVPQTYEETVFETETVRVTVSVPVSSPPTASEISEFEGCLNYKPAFVDEQVSRDEL</sequence>
<feature type="region of interest" description="Disordered" evidence="1">
    <location>
        <begin position="18"/>
        <end position="475"/>
    </location>
</feature>
<feature type="compositionally biased region" description="Basic and acidic residues" evidence="1">
    <location>
        <begin position="223"/>
        <end position="232"/>
    </location>
</feature>
<evidence type="ECO:0008006" key="4">
    <source>
        <dbReference type="Google" id="ProtNLM"/>
    </source>
</evidence>
<feature type="compositionally biased region" description="Polar residues" evidence="1">
    <location>
        <begin position="952"/>
        <end position="966"/>
    </location>
</feature>
<feature type="compositionally biased region" description="Polar residues" evidence="1">
    <location>
        <begin position="545"/>
        <end position="559"/>
    </location>
</feature>
<feature type="compositionally biased region" description="Polar residues" evidence="1">
    <location>
        <begin position="507"/>
        <end position="517"/>
    </location>
</feature>
<organism evidence="2 3">
    <name type="scientific">Bombardia bombarda</name>
    <dbReference type="NCBI Taxonomy" id="252184"/>
    <lineage>
        <taxon>Eukaryota</taxon>
        <taxon>Fungi</taxon>
        <taxon>Dikarya</taxon>
        <taxon>Ascomycota</taxon>
        <taxon>Pezizomycotina</taxon>
        <taxon>Sordariomycetes</taxon>
        <taxon>Sordariomycetidae</taxon>
        <taxon>Sordariales</taxon>
        <taxon>Lasiosphaeriaceae</taxon>
        <taxon>Bombardia</taxon>
    </lineage>
</organism>
<feature type="compositionally biased region" description="Basic and acidic residues" evidence="1">
    <location>
        <begin position="981"/>
        <end position="990"/>
    </location>
</feature>
<keyword evidence="3" id="KW-1185">Reference proteome</keyword>
<feature type="region of interest" description="Disordered" evidence="1">
    <location>
        <begin position="1273"/>
        <end position="1303"/>
    </location>
</feature>